<evidence type="ECO:0008006" key="3">
    <source>
        <dbReference type="Google" id="ProtNLM"/>
    </source>
</evidence>
<accession>A0ABU9AN63</accession>
<sequence length="269" mass="29178">MQPVLEQQPDLAAVAAGVRPTPSDVVVITGPAPDPPRRGWGDTALQELAERGRRFHTTHAPTGTIGAAGAETGLARAYGAWALGEDRYRAGTTPRALASLAGSTTTPTMEALRELCPNPAVDDAAGVARHLEESGTLARWRRWAGDPAPGKRLGYASPLLVPHWAEADLLVGDTLIEVKTVLRADQPARIARWLWQLLGYVWLDTSDRWQIRRAALYLARHGITVAWPVTELEARMVGDPDRVEEARHAFRRLAKQTALAEGATLLPPP</sequence>
<gene>
    <name evidence="1" type="ORF">WG925_25855</name>
</gene>
<evidence type="ECO:0000313" key="1">
    <source>
        <dbReference type="EMBL" id="MEK6467174.1"/>
    </source>
</evidence>
<dbReference type="RefSeq" id="WP_346103893.1">
    <property type="nucleotide sequence ID" value="NZ_BAAAOD010000026.1"/>
</dbReference>
<protein>
    <recommendedName>
        <fullName evidence="3">YqaJ-like recombinase protein</fullName>
    </recommendedName>
</protein>
<dbReference type="Proteomes" id="UP001367513">
    <property type="component" value="Unassembled WGS sequence"/>
</dbReference>
<comment type="caution">
    <text evidence="1">The sequence shown here is derived from an EMBL/GenBank/DDBJ whole genome shotgun (WGS) entry which is preliminary data.</text>
</comment>
<reference evidence="1 2" key="1">
    <citation type="submission" date="2024-03" db="EMBL/GenBank/DDBJ databases">
        <title>Draft genome sequence of Pseudonocardia carboxydivorans JCM 14827.</title>
        <authorList>
            <person name="Duangmal K."/>
        </authorList>
    </citation>
    <scope>NUCLEOTIDE SEQUENCE [LARGE SCALE GENOMIC DNA]</scope>
    <source>
        <strain evidence="1 2">JCM 14827</strain>
    </source>
</reference>
<organism evidence="1 2">
    <name type="scientific">Pseudonocardia alni subsp. carboxydivorans</name>
    <dbReference type="NCBI Taxonomy" id="415010"/>
    <lineage>
        <taxon>Bacteria</taxon>
        <taxon>Bacillati</taxon>
        <taxon>Actinomycetota</taxon>
        <taxon>Actinomycetes</taxon>
        <taxon>Pseudonocardiales</taxon>
        <taxon>Pseudonocardiaceae</taxon>
        <taxon>Pseudonocardia</taxon>
    </lineage>
</organism>
<dbReference type="EMBL" id="JBBPIX010000021">
    <property type="protein sequence ID" value="MEK6467174.1"/>
    <property type="molecule type" value="Genomic_DNA"/>
</dbReference>
<keyword evidence="2" id="KW-1185">Reference proteome</keyword>
<proteinExistence type="predicted"/>
<evidence type="ECO:0000313" key="2">
    <source>
        <dbReference type="Proteomes" id="UP001367513"/>
    </source>
</evidence>
<name>A0ABU9AN63_PSEA5</name>